<feature type="compositionally biased region" description="Low complexity" evidence="1">
    <location>
        <begin position="22"/>
        <end position="42"/>
    </location>
</feature>
<dbReference type="AlphaFoldDB" id="M9MB07"/>
<dbReference type="Proteomes" id="UP000011976">
    <property type="component" value="Unassembled WGS sequence"/>
</dbReference>
<feature type="compositionally biased region" description="Basic residues" evidence="1">
    <location>
        <begin position="1"/>
        <end position="14"/>
    </location>
</feature>
<feature type="region of interest" description="Disordered" evidence="1">
    <location>
        <begin position="149"/>
        <end position="176"/>
    </location>
</feature>
<sequence>MTPIARRARLRHHRTPADAQHARPSAQPPAATAAHQAQPVRAQPRSTAHPLEKTKTNVTDRHWTDCGGCVQDGKECVPPEANTKRRCQRCLEKNRTCNCSFWMESDAIRLYDRLLDLGFTLEQIDRRVYGASPPGGTLDKCKTYDFRGDDTDADDDLAPPRVGPTASRSSQPLVQGPAAATCNQVAGALTDKQKSGSLDKISNAFIMNLVRAANAVQTSGSENGTENYRK</sequence>
<proteinExistence type="predicted"/>
<dbReference type="EMBL" id="DF196772">
    <property type="protein sequence ID" value="GAC72083.1"/>
    <property type="molecule type" value="Genomic_DNA"/>
</dbReference>
<evidence type="ECO:0000313" key="3">
    <source>
        <dbReference type="Proteomes" id="UP000011976"/>
    </source>
</evidence>
<name>M9MB07_PSEA3</name>
<feature type="region of interest" description="Disordered" evidence="1">
    <location>
        <begin position="1"/>
        <end position="56"/>
    </location>
</feature>
<gene>
    <name evidence="2" type="ORF">PANT_6c00057</name>
</gene>
<reference evidence="3" key="1">
    <citation type="journal article" date="2013" name="Genome Announc.">
        <title>Genome sequence of the basidiomycetous yeast Pseudozyma antarctica T-34, a producer of the glycolipid biosurfactants mannosylerythritol lipids.</title>
        <authorList>
            <person name="Morita T."/>
            <person name="Koike H."/>
            <person name="Koyama Y."/>
            <person name="Hagiwara H."/>
            <person name="Ito E."/>
            <person name="Fukuoka T."/>
            <person name="Imura T."/>
            <person name="Machida M."/>
            <person name="Kitamoto D."/>
        </authorList>
    </citation>
    <scope>NUCLEOTIDE SEQUENCE [LARGE SCALE GENOMIC DNA]</scope>
    <source>
        <strain evidence="3">T-34</strain>
    </source>
</reference>
<accession>M9MB07</accession>
<evidence type="ECO:0000313" key="2">
    <source>
        <dbReference type="EMBL" id="GAC72083.1"/>
    </source>
</evidence>
<organism evidence="2 3">
    <name type="scientific">Pseudozyma antarctica (strain T-34)</name>
    <name type="common">Yeast</name>
    <name type="synonym">Candida antarctica</name>
    <dbReference type="NCBI Taxonomy" id="1151754"/>
    <lineage>
        <taxon>Eukaryota</taxon>
        <taxon>Fungi</taxon>
        <taxon>Dikarya</taxon>
        <taxon>Basidiomycota</taxon>
        <taxon>Ustilaginomycotina</taxon>
        <taxon>Ustilaginomycetes</taxon>
        <taxon>Ustilaginales</taxon>
        <taxon>Ustilaginaceae</taxon>
        <taxon>Moesziomyces</taxon>
    </lineage>
</organism>
<protein>
    <submittedName>
        <fullName evidence="2">Uncharacterized protein</fullName>
    </submittedName>
</protein>
<evidence type="ECO:0000256" key="1">
    <source>
        <dbReference type="SAM" id="MobiDB-lite"/>
    </source>
</evidence>